<dbReference type="InterPro" id="IPR006311">
    <property type="entry name" value="TAT_signal"/>
</dbReference>
<keyword evidence="1" id="KW-0378">Hydrolase</keyword>
<proteinExistence type="predicted"/>
<comment type="caution">
    <text evidence="5">The sequence shown here is derived from an EMBL/GenBank/DDBJ whole genome shotgun (WGS) entry which is preliminary data.</text>
</comment>
<evidence type="ECO:0000256" key="3">
    <source>
        <dbReference type="SAM" id="SignalP"/>
    </source>
</evidence>
<evidence type="ECO:0000256" key="1">
    <source>
        <dbReference type="ARBA" id="ARBA00022801"/>
    </source>
</evidence>
<dbReference type="PATRIC" id="fig|933944.5.peg.4696"/>
<dbReference type="InterPro" id="IPR012338">
    <property type="entry name" value="Beta-lactam/transpept-like"/>
</dbReference>
<dbReference type="PROSITE" id="PS51318">
    <property type="entry name" value="TAT"/>
    <property type="match status" value="1"/>
</dbReference>
<dbReference type="STRING" id="933944.AN215_23370"/>
<dbReference type="OrthoDB" id="9809635at2"/>
<protein>
    <recommendedName>
        <fullName evidence="4">Beta-lactamase-related domain-containing protein</fullName>
    </recommendedName>
</protein>
<dbReference type="Proteomes" id="UP000176087">
    <property type="component" value="Unassembled WGS sequence"/>
</dbReference>
<evidence type="ECO:0000313" key="6">
    <source>
        <dbReference type="Proteomes" id="UP000176087"/>
    </source>
</evidence>
<dbReference type="InterPro" id="IPR050789">
    <property type="entry name" value="Diverse_Enzym_Activities"/>
</dbReference>
<dbReference type="GO" id="GO:0016787">
    <property type="term" value="F:hydrolase activity"/>
    <property type="evidence" value="ECO:0007669"/>
    <property type="project" value="UniProtKB-KW"/>
</dbReference>
<dbReference type="Gene3D" id="3.40.710.10">
    <property type="entry name" value="DD-peptidase/beta-lactamase superfamily"/>
    <property type="match status" value="1"/>
</dbReference>
<dbReference type="PANTHER" id="PTHR43283">
    <property type="entry name" value="BETA-LACTAMASE-RELATED"/>
    <property type="match status" value="1"/>
</dbReference>
<name>A0A1E7JG71_9ACTN</name>
<accession>A0A1E7JG71</accession>
<dbReference type="EMBL" id="LJGT01000041">
    <property type="protein sequence ID" value="OEU85469.1"/>
    <property type="molecule type" value="Genomic_DNA"/>
</dbReference>
<evidence type="ECO:0000259" key="4">
    <source>
        <dbReference type="Pfam" id="PF00144"/>
    </source>
</evidence>
<gene>
    <name evidence="5" type="ORF">AN215_23370</name>
</gene>
<feature type="signal peptide" evidence="3">
    <location>
        <begin position="1"/>
        <end position="31"/>
    </location>
</feature>
<keyword evidence="3" id="KW-0732">Signal</keyword>
<organism evidence="5 6">
    <name type="scientific">Streptomyces abyssalis</name>
    <dbReference type="NCBI Taxonomy" id="933944"/>
    <lineage>
        <taxon>Bacteria</taxon>
        <taxon>Bacillati</taxon>
        <taxon>Actinomycetota</taxon>
        <taxon>Actinomycetes</taxon>
        <taxon>Kitasatosporales</taxon>
        <taxon>Streptomycetaceae</taxon>
        <taxon>Streptomyces</taxon>
    </lineage>
</organism>
<sequence>MHRMRRRQFLGTVGSVALASGVGPSSAPAFAATPYGPGPDGPPTVTPDDLRFRPRKLRPGSPQRAGLLRAEVERMVPAAEEYMRPGPDRPHPSHPGFVLLAARDGVVVEHAARGHALRYARWDAATGSAVELPRDQWVAMRKDTIFDMASVSKLFTSVVLVSLAEKGKLDLDDPVARHLPPFDASDPAKSPIVVRQLVNHTSGMKADMDLQPYPDNAARMGAIYAEPLENPPGEHYTYSDLGLITAGALLEKITGKGLDELVAELITEPLGMTDTGYNPPESKLERIAATEYMPWTGRGMVRGSVHDEKAYYLGGVAGHAGVFSTAADLAVFGQMVLNGGTYGGHRVLGEDWVRAMITNENPGMGAEAARGLGWQLDQRFFMDALSTPVTTGHTGYTGPCLVADPVAGTLFVLLTNRVHPTRDWGTVSDYRRAPARHLARAVPVRPAVARAAWYSGQRDETTATLRVPLKEPVRDDASLRFRLWYDTQSTDVCTVEATTDARPGDDSAWTPVPLKLRAGRHRWDSEGDFAGFSARRWLHAGGELPAGVTAVRWRYVTDEEQQGRGIYLDDIRVLSGTRPVFMSLRPRDNARIKADGWKLSED</sequence>
<dbReference type="AlphaFoldDB" id="A0A1E7JG71"/>
<dbReference type="PANTHER" id="PTHR43283:SF11">
    <property type="entry name" value="BETA-LACTAMASE-RELATED DOMAIN-CONTAINING PROTEIN"/>
    <property type="match status" value="1"/>
</dbReference>
<feature type="region of interest" description="Disordered" evidence="2">
    <location>
        <begin position="29"/>
        <end position="48"/>
    </location>
</feature>
<dbReference type="InterPro" id="IPR001466">
    <property type="entry name" value="Beta-lactam-related"/>
</dbReference>
<feature type="domain" description="Beta-lactamase-related" evidence="4">
    <location>
        <begin position="93"/>
        <end position="427"/>
    </location>
</feature>
<keyword evidence="6" id="KW-1185">Reference proteome</keyword>
<evidence type="ECO:0000313" key="5">
    <source>
        <dbReference type="EMBL" id="OEU85469.1"/>
    </source>
</evidence>
<dbReference type="SUPFAM" id="SSF56601">
    <property type="entry name" value="beta-lactamase/transpeptidase-like"/>
    <property type="match status" value="1"/>
</dbReference>
<reference evidence="5 6" key="1">
    <citation type="journal article" date="2016" name="Front. Microbiol.">
        <title>Comparative Genomics Analysis of Streptomyces Species Reveals Their Adaptation to the Marine Environment and Their Diversity at the Genomic Level.</title>
        <authorList>
            <person name="Tian X."/>
            <person name="Zhang Z."/>
            <person name="Yang T."/>
            <person name="Chen M."/>
            <person name="Li J."/>
            <person name="Chen F."/>
            <person name="Yang J."/>
            <person name="Li W."/>
            <person name="Zhang B."/>
            <person name="Zhang Z."/>
            <person name="Wu J."/>
            <person name="Zhang C."/>
            <person name="Long L."/>
            <person name="Xiao J."/>
        </authorList>
    </citation>
    <scope>NUCLEOTIDE SEQUENCE [LARGE SCALE GENOMIC DNA]</scope>
    <source>
        <strain evidence="5 6">SCSIO 10390</strain>
    </source>
</reference>
<feature type="chain" id="PRO_5009195615" description="Beta-lactamase-related domain-containing protein" evidence="3">
    <location>
        <begin position="32"/>
        <end position="602"/>
    </location>
</feature>
<evidence type="ECO:0000256" key="2">
    <source>
        <dbReference type="SAM" id="MobiDB-lite"/>
    </source>
</evidence>
<feature type="compositionally biased region" description="Pro residues" evidence="2">
    <location>
        <begin position="36"/>
        <end position="45"/>
    </location>
</feature>
<dbReference type="Pfam" id="PF00144">
    <property type="entry name" value="Beta-lactamase"/>
    <property type="match status" value="1"/>
</dbReference>